<sequence length="88" mass="9549">FRVTHHDKKLQVGPNPSVGSGDQLDQSQDSEDRKESGYNLRSMFKDVRPQPDTSNGITPNVGKPRKSLTIFGLRRGSDPVGITAAEGA</sequence>
<feature type="non-terminal residue" evidence="2">
    <location>
        <position position="1"/>
    </location>
</feature>
<gene>
    <name evidence="2" type="ORF">GSTENG00036347001</name>
</gene>
<name>Q4RC42_TETNG</name>
<organism evidence="2">
    <name type="scientific">Tetraodon nigroviridis</name>
    <name type="common">Spotted green pufferfish</name>
    <name type="synonym">Chelonodon nigroviridis</name>
    <dbReference type="NCBI Taxonomy" id="99883"/>
    <lineage>
        <taxon>Eukaryota</taxon>
        <taxon>Metazoa</taxon>
        <taxon>Chordata</taxon>
        <taxon>Craniata</taxon>
        <taxon>Vertebrata</taxon>
        <taxon>Euteleostomi</taxon>
        <taxon>Actinopterygii</taxon>
        <taxon>Neopterygii</taxon>
        <taxon>Teleostei</taxon>
        <taxon>Neoteleostei</taxon>
        <taxon>Acanthomorphata</taxon>
        <taxon>Eupercaria</taxon>
        <taxon>Tetraodontiformes</taxon>
        <taxon>Tetradontoidea</taxon>
        <taxon>Tetraodontidae</taxon>
        <taxon>Tetraodon</taxon>
    </lineage>
</organism>
<dbReference type="OrthoDB" id="9353106at2759"/>
<evidence type="ECO:0000256" key="1">
    <source>
        <dbReference type="SAM" id="MobiDB-lite"/>
    </source>
</evidence>
<dbReference type="KEGG" id="tng:GSTEN00036347G001"/>
<accession>Q4RC42</accession>
<feature type="region of interest" description="Disordered" evidence="1">
    <location>
        <begin position="1"/>
        <end position="69"/>
    </location>
</feature>
<reference evidence="2" key="2">
    <citation type="submission" date="2004-02" db="EMBL/GenBank/DDBJ databases">
        <authorList>
            <consortium name="Genoscope"/>
            <consortium name="Whitehead Institute Centre for Genome Research"/>
        </authorList>
    </citation>
    <scope>NUCLEOTIDE SEQUENCE</scope>
</reference>
<dbReference type="AlphaFoldDB" id="Q4RC42"/>
<comment type="caution">
    <text evidence="2">The sequence shown here is derived from an EMBL/GenBank/DDBJ whole genome shotgun (WGS) entry which is preliminary data.</text>
</comment>
<feature type="non-terminal residue" evidence="2">
    <location>
        <position position="88"/>
    </location>
</feature>
<protein>
    <submittedName>
        <fullName evidence="2">(spotted green pufferfish) hypothetical protein</fullName>
    </submittedName>
</protein>
<dbReference type="EMBL" id="CAAE01019929">
    <property type="protein sequence ID" value="CAG14041.1"/>
    <property type="molecule type" value="Genomic_DNA"/>
</dbReference>
<proteinExistence type="predicted"/>
<evidence type="ECO:0000313" key="2">
    <source>
        <dbReference type="EMBL" id="CAG14041.1"/>
    </source>
</evidence>
<feature type="compositionally biased region" description="Polar residues" evidence="1">
    <location>
        <begin position="17"/>
        <end position="27"/>
    </location>
</feature>
<reference evidence="2" key="1">
    <citation type="journal article" date="2004" name="Nature">
        <title>Genome duplication in the teleost fish Tetraodon nigroviridis reveals the early vertebrate proto-karyotype.</title>
        <authorList>
            <person name="Jaillon O."/>
            <person name="Aury J.-M."/>
            <person name="Brunet F."/>
            <person name="Petit J.-L."/>
            <person name="Stange-Thomann N."/>
            <person name="Mauceli E."/>
            <person name="Bouneau L."/>
            <person name="Fischer C."/>
            <person name="Ozouf-Costaz C."/>
            <person name="Bernot A."/>
            <person name="Nicaud S."/>
            <person name="Jaffe D."/>
            <person name="Fisher S."/>
            <person name="Lutfalla G."/>
            <person name="Dossat C."/>
            <person name="Segurens B."/>
            <person name="Dasilva C."/>
            <person name="Salanoubat M."/>
            <person name="Levy M."/>
            <person name="Boudet N."/>
            <person name="Castellano S."/>
            <person name="Anthouard V."/>
            <person name="Jubin C."/>
            <person name="Castelli V."/>
            <person name="Katinka M."/>
            <person name="Vacherie B."/>
            <person name="Biemont C."/>
            <person name="Skalli Z."/>
            <person name="Cattolico L."/>
            <person name="Poulain J."/>
            <person name="De Berardinis V."/>
            <person name="Cruaud C."/>
            <person name="Duprat S."/>
            <person name="Brottier P."/>
            <person name="Coutanceau J.-P."/>
            <person name="Gouzy J."/>
            <person name="Parra G."/>
            <person name="Lardier G."/>
            <person name="Chapple C."/>
            <person name="McKernan K.J."/>
            <person name="McEwan P."/>
            <person name="Bosak S."/>
            <person name="Kellis M."/>
            <person name="Volff J.-N."/>
            <person name="Guigo R."/>
            <person name="Zody M.C."/>
            <person name="Mesirov J."/>
            <person name="Lindblad-Toh K."/>
            <person name="Birren B."/>
            <person name="Nusbaum C."/>
            <person name="Kahn D."/>
            <person name="Robinson-Rechavi M."/>
            <person name="Laudet V."/>
            <person name="Schachter V."/>
            <person name="Quetier F."/>
            <person name="Saurin W."/>
            <person name="Scarpelli C."/>
            <person name="Wincker P."/>
            <person name="Lander E.S."/>
            <person name="Weissenbach J."/>
            <person name="Roest Crollius H."/>
        </authorList>
    </citation>
    <scope>NUCLEOTIDE SEQUENCE [LARGE SCALE GENOMIC DNA]</scope>
</reference>